<feature type="compositionally biased region" description="Low complexity" evidence="1">
    <location>
        <begin position="27"/>
        <end position="40"/>
    </location>
</feature>
<evidence type="ECO:0000256" key="1">
    <source>
        <dbReference type="SAM" id="MobiDB-lite"/>
    </source>
</evidence>
<protein>
    <submittedName>
        <fullName evidence="3">Acid-shock protein</fullName>
    </submittedName>
</protein>
<dbReference type="Proteomes" id="UP000252378">
    <property type="component" value="Unassembled WGS sequence"/>
</dbReference>
<proteinExistence type="predicted"/>
<name>A0A367FZZ9_9FIRM</name>
<comment type="caution">
    <text evidence="3">The sequence shown here is derived from an EMBL/GenBank/DDBJ whole genome shotgun (WGS) entry which is preliminary data.</text>
</comment>
<sequence length="525" mass="57533">MKHKRLAAAVLAAAVVLAGCGSAANRAAPAGSGPAPAGSGTVPQSTADTAVQTAQKDRITEQFTLEKTIQLYEWGSAQKLTIHVPQLVCDGSDAAYLNDELAAMYAADFRQYEDSPEIEPQQDEWSPEIYINWDAYWYGDCVSLVVFRYDGGTDPGYSRGWCFDFATGKQVSVAEMLQRMGLDPDAVQQQMLREAMQTFDRHMAQGGYYEGLLSGGNLASMRMNTLENNQLEDLCLLLPEQNRLVLRGGCNSPAGSGWRQLDVEIPLQAADPQPQTVLTDTYGSASVQLEGTQGTITLRRTPETAAWAADYGIRLEQDRTYPILGIYNEYIDLCIGELGASFHPVVYLLTQDGVVEYVDVLHCLMFGSALVCQDPIYIANQGVALERSGSEVNLRQEDGSVLELAPLTAEWNAQELPYEVTGAFNDMGDDQFDWMDVESNGSVQMGVQDNSVFYQGYADYLGVVPEGMVLGVWTNETADGMPGITFVAAMKYDLYNETLTLTMIDGQNPFAEGKTQLQLIRCPDN</sequence>
<dbReference type="RefSeq" id="WP_113993033.1">
    <property type="nucleotide sequence ID" value="NZ_JAWHPP010000014.1"/>
</dbReference>
<organism evidence="3 4">
    <name type="scientific">Faecalibacterium prausnitzii</name>
    <dbReference type="NCBI Taxonomy" id="853"/>
    <lineage>
        <taxon>Bacteria</taxon>
        <taxon>Bacillati</taxon>
        <taxon>Bacillota</taxon>
        <taxon>Clostridia</taxon>
        <taxon>Eubacteriales</taxon>
        <taxon>Oscillospiraceae</taxon>
        <taxon>Faecalibacterium</taxon>
    </lineage>
</organism>
<feature type="chain" id="PRO_5016784898" evidence="2">
    <location>
        <begin position="24"/>
        <end position="525"/>
    </location>
</feature>
<dbReference type="PROSITE" id="PS51257">
    <property type="entry name" value="PROKAR_LIPOPROTEIN"/>
    <property type="match status" value="1"/>
</dbReference>
<gene>
    <name evidence="3" type="ORF">C7J97_11805</name>
</gene>
<evidence type="ECO:0000313" key="4">
    <source>
        <dbReference type="Proteomes" id="UP000252378"/>
    </source>
</evidence>
<keyword evidence="2" id="KW-0732">Signal</keyword>
<evidence type="ECO:0000313" key="3">
    <source>
        <dbReference type="EMBL" id="RCH43945.1"/>
    </source>
</evidence>
<feature type="signal peptide" evidence="2">
    <location>
        <begin position="1"/>
        <end position="23"/>
    </location>
</feature>
<reference evidence="3 4" key="1">
    <citation type="submission" date="2018-03" db="EMBL/GenBank/DDBJ databases">
        <title>Complete genome sequencing of Faecalibacterium prausnitzii strains isolated from the human gut.</title>
        <authorList>
            <person name="Fitzgerald B.C."/>
            <person name="Shkoporov A.N."/>
            <person name="Ross P.R."/>
            <person name="Hill C."/>
        </authorList>
    </citation>
    <scope>NUCLEOTIDE SEQUENCE [LARGE SCALE GENOMIC DNA]</scope>
    <source>
        <strain evidence="3 4">ATCC 27768</strain>
    </source>
</reference>
<feature type="region of interest" description="Disordered" evidence="1">
    <location>
        <begin position="27"/>
        <end position="49"/>
    </location>
</feature>
<dbReference type="AlphaFoldDB" id="A0A367FZZ9"/>
<evidence type="ECO:0000256" key="2">
    <source>
        <dbReference type="SAM" id="SignalP"/>
    </source>
</evidence>
<accession>A0A367FZZ9</accession>
<dbReference type="EMBL" id="PXUP01000018">
    <property type="protein sequence ID" value="RCH43945.1"/>
    <property type="molecule type" value="Genomic_DNA"/>
</dbReference>